<gene>
    <name evidence="4" type="ORF">VMCG_05769</name>
</gene>
<dbReference type="OrthoDB" id="5054775at2759"/>
<feature type="compositionally biased region" description="Acidic residues" evidence="1">
    <location>
        <begin position="349"/>
        <end position="375"/>
    </location>
</feature>
<feature type="compositionally biased region" description="Polar residues" evidence="1">
    <location>
        <begin position="216"/>
        <end position="235"/>
    </location>
</feature>
<reference evidence="4 5" key="1">
    <citation type="submission" date="2015-09" db="EMBL/GenBank/DDBJ databases">
        <title>Host preference determinants of Valsa canker pathogens revealed by comparative genomics.</title>
        <authorList>
            <person name="Yin Z."/>
            <person name="Huang L."/>
        </authorList>
    </citation>
    <scope>NUCLEOTIDE SEQUENCE [LARGE SCALE GENOMIC DNA]</scope>
    <source>
        <strain evidence="4 5">03-1</strain>
    </source>
</reference>
<evidence type="ECO:0000313" key="5">
    <source>
        <dbReference type="Proteomes" id="UP000283895"/>
    </source>
</evidence>
<dbReference type="GO" id="GO:0006808">
    <property type="term" value="P:regulation of nitrogen utilization"/>
    <property type="evidence" value="ECO:0007669"/>
    <property type="project" value="TreeGrafter"/>
</dbReference>
<evidence type="ECO:0000259" key="2">
    <source>
        <dbReference type="Pfam" id="PF08550"/>
    </source>
</evidence>
<evidence type="ECO:0000259" key="3">
    <source>
        <dbReference type="Pfam" id="PF11702"/>
    </source>
</evidence>
<feature type="region of interest" description="Disordered" evidence="1">
    <location>
        <begin position="177"/>
        <end position="319"/>
    </location>
</feature>
<feature type="domain" description="DUF3295" evidence="3">
    <location>
        <begin position="86"/>
        <end position="578"/>
    </location>
</feature>
<dbReference type="GO" id="GO:0005737">
    <property type="term" value="C:cytoplasm"/>
    <property type="evidence" value="ECO:0007669"/>
    <property type="project" value="TreeGrafter"/>
</dbReference>
<dbReference type="GO" id="GO:0000122">
    <property type="term" value="P:negative regulation of transcription by RNA polymerase II"/>
    <property type="evidence" value="ECO:0007669"/>
    <property type="project" value="TreeGrafter"/>
</dbReference>
<dbReference type="Proteomes" id="UP000283895">
    <property type="component" value="Unassembled WGS sequence"/>
</dbReference>
<dbReference type="AlphaFoldDB" id="A0A423WIA0"/>
<feature type="compositionally biased region" description="Polar residues" evidence="1">
    <location>
        <begin position="183"/>
        <end position="193"/>
    </location>
</feature>
<name>A0A423WIA0_9PEZI</name>
<proteinExistence type="predicted"/>
<dbReference type="Pfam" id="PF11702">
    <property type="entry name" value="DUF3295"/>
    <property type="match status" value="1"/>
</dbReference>
<evidence type="ECO:0000313" key="4">
    <source>
        <dbReference type="EMBL" id="ROW03075.1"/>
    </source>
</evidence>
<feature type="region of interest" description="Disordered" evidence="1">
    <location>
        <begin position="343"/>
        <end position="385"/>
    </location>
</feature>
<dbReference type="InterPro" id="IPR013860">
    <property type="entry name" value="AreA_GATA"/>
</dbReference>
<dbReference type="GO" id="GO:0031930">
    <property type="term" value="P:mitochondria-nucleus signaling pathway"/>
    <property type="evidence" value="ECO:0007669"/>
    <property type="project" value="TreeGrafter"/>
</dbReference>
<dbReference type="STRING" id="356882.A0A423WIA0"/>
<dbReference type="InterPro" id="IPR021711">
    <property type="entry name" value="DUF3295"/>
</dbReference>
<comment type="caution">
    <text evidence="4">The sequence shown here is derived from an EMBL/GenBank/DDBJ whole genome shotgun (WGS) entry which is preliminary data.</text>
</comment>
<dbReference type="PANTHER" id="PTHR28014:SF1">
    <property type="entry name" value="NEGATIVE REGULATOR OF RAS-CAMP PATHWAY"/>
    <property type="match status" value="1"/>
</dbReference>
<feature type="domain" description="Nitrogen regulatory protein areA GATA-like" evidence="2">
    <location>
        <begin position="31"/>
        <end position="57"/>
    </location>
</feature>
<dbReference type="Pfam" id="PF08550">
    <property type="entry name" value="GATA_AreA"/>
    <property type="match status" value="1"/>
</dbReference>
<dbReference type="InterPro" id="IPR053043">
    <property type="entry name" value="Ras-cAMP_regulatory"/>
</dbReference>
<feature type="compositionally biased region" description="Basic and acidic residues" evidence="1">
    <location>
        <begin position="275"/>
        <end position="287"/>
    </location>
</feature>
<dbReference type="PANTHER" id="PTHR28014">
    <property type="entry name" value="NEGATIVE REGULATOR OF RAS-CAMP PATHWAY"/>
    <property type="match status" value="1"/>
</dbReference>
<dbReference type="EMBL" id="LKEA01000016">
    <property type="protein sequence ID" value="ROW03075.1"/>
    <property type="molecule type" value="Genomic_DNA"/>
</dbReference>
<protein>
    <submittedName>
        <fullName evidence="4">Uncharacterized protein</fullName>
    </submittedName>
</protein>
<keyword evidence="5" id="KW-1185">Reference proteome</keyword>
<feature type="compositionally biased region" description="Low complexity" evidence="1">
    <location>
        <begin position="242"/>
        <end position="255"/>
    </location>
</feature>
<accession>A0A423WIA0</accession>
<evidence type="ECO:0000256" key="1">
    <source>
        <dbReference type="SAM" id="MobiDB-lite"/>
    </source>
</evidence>
<organism evidence="4 5">
    <name type="scientific">Cytospora schulzeri</name>
    <dbReference type="NCBI Taxonomy" id="448051"/>
    <lineage>
        <taxon>Eukaryota</taxon>
        <taxon>Fungi</taxon>
        <taxon>Dikarya</taxon>
        <taxon>Ascomycota</taxon>
        <taxon>Pezizomycotina</taxon>
        <taxon>Sordariomycetes</taxon>
        <taxon>Sordariomycetidae</taxon>
        <taxon>Diaporthales</taxon>
        <taxon>Cytosporaceae</taxon>
        <taxon>Cytospora</taxon>
    </lineage>
</organism>
<feature type="compositionally biased region" description="Basic and acidic residues" evidence="1">
    <location>
        <begin position="376"/>
        <end position="385"/>
    </location>
</feature>
<sequence>MPSTLSAPVLQVDANIVHQVDTSNPQNLFNLWCMLSRCADALPQGRRLENLIWRLMMEEVPKEPTSTAATSLPRAIQRPARKSSADDVPQLSASVDSVENEEAVEFSSDSSSVDLVRPVIRRQGSGISNGGRRERHISSENLEKMVCSIVEQKESLSAPLPEIPAFMPAPEPEKALVIPPTELTRSGSTTTESPSKDSDVRSECSPPGSYLDIPTIKTTTVVRGFSPSQRPQSGFFSPKANSEIPAPKSSPSAKPVESKKSRAKFVLGGSSEESYSDHGHSFEESRRNLAPPAPKKRMFQIGGSSEEEGSLRSALASPRSALLTAHKKQTSFANNLTTTIPSTSTSAIIDDDDDDSYDESAIEDDDDEWEDSNEEESGKNSVDEKTLFQRVDSKVNLTSRRSLITLALEQNHRRGILANTASQSTSAIPQRARVTYNGPSMVASPNDSDEAPLTMKRTARNSQLRSINEVPRTSAQPIMASANSVSQPVAMSPRTTRRNMMSTELPESLRRHLLWERSQKSSTANAVLKRRHTSHDVANLKQYPQQPHMNKCYDDVNASSWDQDFTREAFGGYHTKGW</sequence>